<dbReference type="Pfam" id="PF00929">
    <property type="entry name" value="RNase_T"/>
    <property type="match status" value="1"/>
</dbReference>
<comment type="subunit">
    <text evidence="2">DNA polymerase III contains a core (composed of alpha, epsilon and theta chains) that associates with a tau subunit. This core dimerizes to form the POLIII' complex. PolIII' associates with the gamma complex (composed of gamma, delta, delta', psi and chi chains) and with the beta chain to form the complete DNA polymerase III complex.</text>
</comment>
<dbReference type="SMART" id="SM00479">
    <property type="entry name" value="EXOIII"/>
    <property type="match status" value="1"/>
</dbReference>
<organism evidence="5 6">
    <name type="scientific">Chelatococcus asaccharovorans</name>
    <dbReference type="NCBI Taxonomy" id="28210"/>
    <lineage>
        <taxon>Bacteria</taxon>
        <taxon>Pseudomonadati</taxon>
        <taxon>Pseudomonadota</taxon>
        <taxon>Alphaproteobacteria</taxon>
        <taxon>Hyphomicrobiales</taxon>
        <taxon>Chelatococcaceae</taxon>
        <taxon>Chelatococcus</taxon>
    </lineage>
</organism>
<protein>
    <submittedName>
        <fullName evidence="5">DNA polymerase-3 subunit epsilon</fullName>
    </submittedName>
</protein>
<dbReference type="GO" id="GO:0003676">
    <property type="term" value="F:nucleic acid binding"/>
    <property type="evidence" value="ECO:0007669"/>
    <property type="project" value="InterPro"/>
</dbReference>
<dbReference type="NCBIfam" id="NF006615">
    <property type="entry name" value="PRK09182.1"/>
    <property type="match status" value="1"/>
</dbReference>
<keyword evidence="6" id="KW-1185">Reference proteome</keyword>
<dbReference type="InterPro" id="IPR013520">
    <property type="entry name" value="Ribonucl_H"/>
</dbReference>
<name>A0A2V3TYM7_9HYPH</name>
<evidence type="ECO:0000256" key="1">
    <source>
        <dbReference type="ARBA" id="ARBA00025483"/>
    </source>
</evidence>
<dbReference type="SUPFAM" id="SSF53098">
    <property type="entry name" value="Ribonuclease H-like"/>
    <property type="match status" value="1"/>
</dbReference>
<dbReference type="GO" id="GO:0005829">
    <property type="term" value="C:cytosol"/>
    <property type="evidence" value="ECO:0007669"/>
    <property type="project" value="TreeGrafter"/>
</dbReference>
<evidence type="ECO:0000256" key="3">
    <source>
        <dbReference type="SAM" id="MobiDB-lite"/>
    </source>
</evidence>
<gene>
    <name evidence="5" type="ORF">C7450_112200</name>
</gene>
<dbReference type="GO" id="GO:0045004">
    <property type="term" value="P:DNA replication proofreading"/>
    <property type="evidence" value="ECO:0007669"/>
    <property type="project" value="TreeGrafter"/>
</dbReference>
<dbReference type="PANTHER" id="PTHR30231">
    <property type="entry name" value="DNA POLYMERASE III SUBUNIT EPSILON"/>
    <property type="match status" value="1"/>
</dbReference>
<dbReference type="FunFam" id="3.30.420.10:FF:000045">
    <property type="entry name" value="3'-5' exonuclease DinG"/>
    <property type="match status" value="1"/>
</dbReference>
<dbReference type="Proteomes" id="UP000248021">
    <property type="component" value="Unassembled WGS sequence"/>
</dbReference>
<evidence type="ECO:0000256" key="2">
    <source>
        <dbReference type="ARBA" id="ARBA00026073"/>
    </source>
</evidence>
<dbReference type="InterPro" id="IPR012337">
    <property type="entry name" value="RNaseH-like_sf"/>
</dbReference>
<dbReference type="EMBL" id="QJJK01000012">
    <property type="protein sequence ID" value="PXW54171.1"/>
    <property type="molecule type" value="Genomic_DNA"/>
</dbReference>
<feature type="region of interest" description="Disordered" evidence="3">
    <location>
        <begin position="20"/>
        <end position="47"/>
    </location>
</feature>
<evidence type="ECO:0000313" key="5">
    <source>
        <dbReference type="EMBL" id="PXW54171.1"/>
    </source>
</evidence>
<comment type="function">
    <text evidence="1">DNA polymerase III is a complex, multichain enzyme responsible for most of the replicative synthesis in bacteria. The epsilon subunit contain the editing function and is a proofreading 3'-5' exonuclease.</text>
</comment>
<accession>A0A2V3TYM7</accession>
<dbReference type="AlphaFoldDB" id="A0A2V3TYM7"/>
<evidence type="ECO:0000259" key="4">
    <source>
        <dbReference type="SMART" id="SM00479"/>
    </source>
</evidence>
<sequence>MASVQQPNFFALLDADGDRLDAEAREKPRRKARTRAGAVPPAANHTAAVGMPAGPTLAYDAEQEAWACALERSGRYRILRQLQFRPVVARDPLPDEKVAVIVDVETTGLDHTKDEVIELGMVAVTYKDDGSFGDVIATFSELREPSIPISAESVRITGITPEMVAGKVLDLAAVTRFIEPASLVIAHNARFDRPFCEKLARGFDVKAWACSASEIEWASLGFEGVKLGYLVGQSGWFHNGHRAVDDCHALLEVLGAPLKNGAGSAFPLLLASARSARYRIWAEYSPFDMKDVLKARGYRWNDGSDGRPKSWWVETSEEALAAELQFLRTDIYQRDADPRVDRITAFERFKSAR</sequence>
<dbReference type="Gene3D" id="3.30.420.10">
    <property type="entry name" value="Ribonuclease H-like superfamily/Ribonuclease H"/>
    <property type="match status" value="1"/>
</dbReference>
<dbReference type="CDD" id="cd06127">
    <property type="entry name" value="DEDDh"/>
    <property type="match status" value="1"/>
</dbReference>
<evidence type="ECO:0000313" key="6">
    <source>
        <dbReference type="Proteomes" id="UP000248021"/>
    </source>
</evidence>
<dbReference type="InterPro" id="IPR036397">
    <property type="entry name" value="RNaseH_sf"/>
</dbReference>
<dbReference type="PANTHER" id="PTHR30231:SF37">
    <property type="entry name" value="EXODEOXYRIBONUCLEASE 10"/>
    <property type="match status" value="1"/>
</dbReference>
<proteinExistence type="predicted"/>
<reference evidence="5 6" key="1">
    <citation type="submission" date="2018-05" db="EMBL/GenBank/DDBJ databases">
        <title>Genomic Encyclopedia of Type Strains, Phase IV (KMG-IV): sequencing the most valuable type-strain genomes for metagenomic binning, comparative biology and taxonomic classification.</title>
        <authorList>
            <person name="Goeker M."/>
        </authorList>
    </citation>
    <scope>NUCLEOTIDE SEQUENCE [LARGE SCALE GENOMIC DNA]</scope>
    <source>
        <strain evidence="5 6">DSM 6462</strain>
    </source>
</reference>
<feature type="domain" description="Exonuclease" evidence="4">
    <location>
        <begin position="98"/>
        <end position="263"/>
    </location>
</feature>
<comment type="caution">
    <text evidence="5">The sequence shown here is derived from an EMBL/GenBank/DDBJ whole genome shotgun (WGS) entry which is preliminary data.</text>
</comment>
<dbReference type="GO" id="GO:0008408">
    <property type="term" value="F:3'-5' exonuclease activity"/>
    <property type="evidence" value="ECO:0007669"/>
    <property type="project" value="TreeGrafter"/>
</dbReference>